<dbReference type="Gene3D" id="2.60.60.20">
    <property type="entry name" value="PLAT/LH2 domain"/>
    <property type="match status" value="1"/>
</dbReference>
<dbReference type="Proteomes" id="UP000075881">
    <property type="component" value="Unassembled WGS sequence"/>
</dbReference>
<dbReference type="AlphaFoldDB" id="A0A182K4N6"/>
<accession>A0A182K4N6</accession>
<dbReference type="ESTHER" id="anome-a0a182v7t6">
    <property type="family name" value="Pancreatic_lipase"/>
</dbReference>
<dbReference type="InterPro" id="IPR002331">
    <property type="entry name" value="Lipase_panc"/>
</dbReference>
<dbReference type="InterPro" id="IPR036392">
    <property type="entry name" value="PLAT/LH2_dom_sf"/>
</dbReference>
<keyword evidence="4" id="KW-1015">Disulfide bond</keyword>
<dbReference type="InterPro" id="IPR013818">
    <property type="entry name" value="Lipase"/>
</dbReference>
<dbReference type="InterPro" id="IPR033906">
    <property type="entry name" value="Lipase_N"/>
</dbReference>
<dbReference type="VEuPathDB" id="VectorBase:ACHR005721"/>
<keyword evidence="8" id="KW-1185">Reference proteome</keyword>
<evidence type="ECO:0000256" key="3">
    <source>
        <dbReference type="ARBA" id="ARBA00022525"/>
    </source>
</evidence>
<evidence type="ECO:0000313" key="7">
    <source>
        <dbReference type="EnsemblMetazoa" id="ACHR005721-PA"/>
    </source>
</evidence>
<protein>
    <recommendedName>
        <fullName evidence="6">Lipase domain-containing protein</fullName>
    </recommendedName>
</protein>
<dbReference type="GO" id="GO:0005615">
    <property type="term" value="C:extracellular space"/>
    <property type="evidence" value="ECO:0007669"/>
    <property type="project" value="TreeGrafter"/>
</dbReference>
<dbReference type="FunFam" id="2.60.60.20:FF:000033">
    <property type="entry name" value="Inactive pancreatic lipase-related protein 1-like Protein"/>
    <property type="match status" value="1"/>
</dbReference>
<dbReference type="FunFam" id="3.40.50.1820:FF:000369">
    <property type="entry name" value="LD47264p"/>
    <property type="match status" value="1"/>
</dbReference>
<dbReference type="ESTHER" id="anost-a0a182xxz0">
    <property type="family name" value="Pancreatic_lipase"/>
</dbReference>
<dbReference type="PANTHER" id="PTHR11610:SF185">
    <property type="entry name" value="LD47264P"/>
    <property type="match status" value="1"/>
</dbReference>
<dbReference type="EnsemblMetazoa" id="ACHR005721-RA">
    <property type="protein sequence ID" value="ACHR005721-PA"/>
    <property type="gene ID" value="ACHR005721"/>
</dbReference>
<dbReference type="CDD" id="cd00707">
    <property type="entry name" value="Pancreat_lipase_like"/>
    <property type="match status" value="2"/>
</dbReference>
<dbReference type="InterPro" id="IPR029058">
    <property type="entry name" value="AB_hydrolase_fold"/>
</dbReference>
<comment type="subcellular location">
    <subcellularLocation>
        <location evidence="1">Secreted</location>
    </subcellularLocation>
</comment>
<evidence type="ECO:0000313" key="8">
    <source>
        <dbReference type="Proteomes" id="UP000075881"/>
    </source>
</evidence>
<dbReference type="SUPFAM" id="SSF49723">
    <property type="entry name" value="Lipase/lipooxygenase domain (PLAT/LH2 domain)"/>
    <property type="match status" value="1"/>
</dbReference>
<reference evidence="7" key="2">
    <citation type="submission" date="2020-05" db="UniProtKB">
        <authorList>
            <consortium name="EnsemblMetazoa"/>
        </authorList>
    </citation>
    <scope>IDENTIFICATION</scope>
    <source>
        <strain evidence="7">ACHKN1017</strain>
    </source>
</reference>
<dbReference type="GO" id="GO:0016042">
    <property type="term" value="P:lipid catabolic process"/>
    <property type="evidence" value="ECO:0007669"/>
    <property type="project" value="TreeGrafter"/>
</dbReference>
<feature type="domain" description="Lipase" evidence="6">
    <location>
        <begin position="569"/>
        <end position="890"/>
    </location>
</feature>
<dbReference type="GO" id="GO:0004806">
    <property type="term" value="F:triacylglycerol lipase activity"/>
    <property type="evidence" value="ECO:0007669"/>
    <property type="project" value="InterPro"/>
</dbReference>
<dbReference type="Gene3D" id="3.40.50.1820">
    <property type="entry name" value="alpha/beta hydrolase"/>
    <property type="match status" value="2"/>
</dbReference>
<dbReference type="STRING" id="43041.A0A182K4N6"/>
<dbReference type="PANTHER" id="PTHR11610">
    <property type="entry name" value="LIPASE"/>
    <property type="match status" value="1"/>
</dbReference>
<comment type="similarity">
    <text evidence="2 5">Belongs to the AB hydrolase superfamily. Lipase family.</text>
</comment>
<evidence type="ECO:0000256" key="4">
    <source>
        <dbReference type="ARBA" id="ARBA00023157"/>
    </source>
</evidence>
<reference evidence="8" key="1">
    <citation type="submission" date="2013-03" db="EMBL/GenBank/DDBJ databases">
        <title>The Genome Sequence of Anopheles christyi ACHKN1017.</title>
        <authorList>
            <consortium name="The Broad Institute Genomics Platform"/>
            <person name="Neafsey D.E."/>
            <person name="Besansky N."/>
            <person name="Walker B."/>
            <person name="Young S.K."/>
            <person name="Zeng Q."/>
            <person name="Gargeya S."/>
            <person name="Fitzgerald M."/>
            <person name="Haas B."/>
            <person name="Abouelleil A."/>
            <person name="Allen A.W."/>
            <person name="Alvarado L."/>
            <person name="Arachchi H.M."/>
            <person name="Berlin A.M."/>
            <person name="Chapman S.B."/>
            <person name="Gainer-Dewar J."/>
            <person name="Goldberg J."/>
            <person name="Griggs A."/>
            <person name="Gujja S."/>
            <person name="Hansen M."/>
            <person name="Howarth C."/>
            <person name="Imamovic A."/>
            <person name="Ireland A."/>
            <person name="Larimer J."/>
            <person name="McCowan C."/>
            <person name="Murphy C."/>
            <person name="Pearson M."/>
            <person name="Poon T.W."/>
            <person name="Priest M."/>
            <person name="Roberts A."/>
            <person name="Saif S."/>
            <person name="Shea T."/>
            <person name="Sisk P."/>
            <person name="Sykes S."/>
            <person name="Wortman J."/>
            <person name="Nusbaum C."/>
            <person name="Birren B."/>
        </authorList>
    </citation>
    <scope>NUCLEOTIDE SEQUENCE [LARGE SCALE GENOMIC DNA]</scope>
    <source>
        <strain evidence="8">ACHKN1017</strain>
    </source>
</reference>
<evidence type="ECO:0000259" key="6">
    <source>
        <dbReference type="Pfam" id="PF00151"/>
    </source>
</evidence>
<feature type="domain" description="Lipase" evidence="6">
    <location>
        <begin position="38"/>
        <end position="356"/>
    </location>
</feature>
<evidence type="ECO:0000256" key="2">
    <source>
        <dbReference type="ARBA" id="ARBA00010701"/>
    </source>
</evidence>
<dbReference type="SUPFAM" id="SSF53474">
    <property type="entry name" value="alpha/beta-Hydrolases"/>
    <property type="match status" value="2"/>
</dbReference>
<sequence>MNGTGLMFPTFLLLHNYSLNYVDNSVMNSPQLRTDLTVCYGIFGCYNTTDPWTSARRPIALLPEPPEDLDVSFVIFNGRNRSYPQYLNKFPSYLDLPDSISSTDINPKGMIYFITHGFLERGATKWIEKMMNALLDMDADSTVIVIDWGKGSNPPYNQACANIRLVGNIVGHFIYTMMGQLGLPNLDAVHMIGHSLGSHLSGYTGTMLHDTYNLTLGRITGLDPAELAFTETDTRVRLDPGDAKFVDVVHSDATPFVPKIGLGLLEPIGHVDFYPNGGFNQPGCERNFWKDAGNHRFVSSVFQFFSCSHSRSYLYFTESIRNPMRVVSCGTYDGYTAGECFNCGTSTNHCIEFGMNSVAGYNRLVEERKVSPAEYKPIEMFFLTNSYAPFLTTNFKITIKMAESKESVEHGPEIGKIFLYIGGRDDKIYFNDVPTLFEPGYNYSKVITGRANSEPTSIKIGWEYVTNLLNPLTWRLLTSPRVYIEYVELQTLTQRRVKMCQAANGPITNNELGMLSKENNTTGFLLQTILWMANHEYNNSLINVIHNQTLSADSNKTSGEFSLAEDVRCYGVYGCFPITPPWIDEKRPVAYHPQSPATVDVRYPVFVKSNTDHPKFIDINDPASVRHLGINPKGRIYFITHGYIESGDRPWIRQMVNALIDNDPDQTASCVVIDWRKASNPPYTQTCANIRLIGAITAHVIYLLYEELNMKNLDKVHLLGHSLGSHLCGYAGYHLQKDFGLMLGRITGLDPAEPLFSDTDPLVRLDRSDAKFVDIIHSDGSEWVSKGGLGMYQPIGHVDFYPNGGYNQPGCSDPMNKFIRKHDDSFFWGFQEFFGCNHLRCHQFLTDSILHRCPFIGIGCESYAQFLRGECFECDRDGHYCVEFGLKAKESYTRLIENGIIKDPNAPLSVYMITGAEPPYCRSHFRITLSVSDEEESLIHGGEIGKMSLELHGEGGVRSGKMDFSKDPVYFEPGGNYSAILAGTHVGKLLKVLLTWEYRTNPLNPLTWRLLVVPRVYVQRIRIQLMEMRTSVVVCPLNDAPVRADQENEFKSEYCAS</sequence>
<organism evidence="7 8">
    <name type="scientific">Anopheles christyi</name>
    <dbReference type="NCBI Taxonomy" id="43041"/>
    <lineage>
        <taxon>Eukaryota</taxon>
        <taxon>Metazoa</taxon>
        <taxon>Ecdysozoa</taxon>
        <taxon>Arthropoda</taxon>
        <taxon>Hexapoda</taxon>
        <taxon>Insecta</taxon>
        <taxon>Pterygota</taxon>
        <taxon>Neoptera</taxon>
        <taxon>Endopterygota</taxon>
        <taxon>Diptera</taxon>
        <taxon>Nematocera</taxon>
        <taxon>Culicoidea</taxon>
        <taxon>Culicidae</taxon>
        <taxon>Anophelinae</taxon>
        <taxon>Anopheles</taxon>
    </lineage>
</organism>
<dbReference type="InterPro" id="IPR000734">
    <property type="entry name" value="TAG_lipase"/>
</dbReference>
<dbReference type="PRINTS" id="PR00823">
    <property type="entry name" value="PANCLIPASE"/>
</dbReference>
<evidence type="ECO:0000256" key="5">
    <source>
        <dbReference type="RuleBase" id="RU004262"/>
    </source>
</evidence>
<proteinExistence type="inferred from homology"/>
<evidence type="ECO:0000256" key="1">
    <source>
        <dbReference type="ARBA" id="ARBA00004613"/>
    </source>
</evidence>
<keyword evidence="3" id="KW-0964">Secreted</keyword>
<name>A0A182K4N6_9DIPT</name>
<dbReference type="PRINTS" id="PR00821">
    <property type="entry name" value="TAGLIPASE"/>
</dbReference>
<dbReference type="Pfam" id="PF00151">
    <property type="entry name" value="Lipase"/>
    <property type="match status" value="2"/>
</dbReference>